<dbReference type="CDD" id="cd07197">
    <property type="entry name" value="nitrilase"/>
    <property type="match status" value="1"/>
</dbReference>
<dbReference type="OrthoDB" id="4008466at2"/>
<dbReference type="Gene3D" id="3.60.110.10">
    <property type="entry name" value="Carbon-nitrogen hydrolase"/>
    <property type="match status" value="1"/>
</dbReference>
<sequence length="300" mass="31866">MSALVVAAAQLPACGDDPEQNLAVIEAALTQGAAAGADLVVFPELATTPYFGGERPGAFRDRAQSLPGPQSERIADLAAELGVAVVLPIFERDDSSHGGDPSFHNSAVVLDEQGAVVPCVDRTGQSHLVARKLHLPVGDHPAPGFDEPAHFSPGQWLGVHTVRGARLGVLICYDRRFPECWRELRALRAGLVAVPVAGSGGDSVDFFLAELRTHARENGLFAVVANKIGVEWVGGHAVDNYGESCIVGPDGDLIAHRPGADGPGLVIAEIDLDVLVETRRTLRYFEHRRTDLFPSAEEIA</sequence>
<name>A0A1X0J2T3_MYCRH</name>
<accession>A0A1X0J2T3</accession>
<dbReference type="InterPro" id="IPR036526">
    <property type="entry name" value="C-N_Hydrolase_sf"/>
</dbReference>
<evidence type="ECO:0000313" key="4">
    <source>
        <dbReference type="Proteomes" id="UP000192534"/>
    </source>
</evidence>
<keyword evidence="4" id="KW-1185">Reference proteome</keyword>
<evidence type="ECO:0000313" key="3">
    <source>
        <dbReference type="EMBL" id="ORB55773.1"/>
    </source>
</evidence>
<dbReference type="PANTHER" id="PTHR43674">
    <property type="entry name" value="NITRILASE C965.09-RELATED"/>
    <property type="match status" value="1"/>
</dbReference>
<reference evidence="3 4" key="1">
    <citation type="submission" date="2016-12" db="EMBL/GenBank/DDBJ databases">
        <title>The new phylogeny of genus Mycobacterium.</title>
        <authorList>
            <person name="Tortoli E."/>
            <person name="Trovato A."/>
            <person name="Cirillo D.M."/>
        </authorList>
    </citation>
    <scope>NUCLEOTIDE SEQUENCE [LARGE SCALE GENOMIC DNA]</scope>
    <source>
        <strain evidence="3 4">DSM 44223</strain>
    </source>
</reference>
<dbReference type="PROSITE" id="PS50263">
    <property type="entry name" value="CN_HYDROLASE"/>
    <property type="match status" value="1"/>
</dbReference>
<evidence type="ECO:0000256" key="1">
    <source>
        <dbReference type="ARBA" id="ARBA00022801"/>
    </source>
</evidence>
<dbReference type="PANTHER" id="PTHR43674:SF16">
    <property type="entry name" value="CARBON-NITROGEN FAMILY, PUTATIVE (AFU_ORTHOLOGUE AFUA_5G02350)-RELATED"/>
    <property type="match status" value="1"/>
</dbReference>
<dbReference type="Pfam" id="PF00795">
    <property type="entry name" value="CN_hydrolase"/>
    <property type="match status" value="1"/>
</dbReference>
<evidence type="ECO:0000259" key="2">
    <source>
        <dbReference type="PROSITE" id="PS50263"/>
    </source>
</evidence>
<proteinExistence type="predicted"/>
<comment type="caution">
    <text evidence="3">The sequence shown here is derived from an EMBL/GenBank/DDBJ whole genome shotgun (WGS) entry which is preliminary data.</text>
</comment>
<dbReference type="InterPro" id="IPR003010">
    <property type="entry name" value="C-N_Hydrolase"/>
</dbReference>
<dbReference type="EMBL" id="MVIH01000002">
    <property type="protein sequence ID" value="ORB55773.1"/>
    <property type="molecule type" value="Genomic_DNA"/>
</dbReference>
<feature type="domain" description="CN hydrolase" evidence="2">
    <location>
        <begin position="1"/>
        <end position="272"/>
    </location>
</feature>
<dbReference type="RefSeq" id="WP_083117467.1">
    <property type="nucleotide sequence ID" value="NZ_JACKUO010000022.1"/>
</dbReference>
<dbReference type="Proteomes" id="UP000192534">
    <property type="component" value="Unassembled WGS sequence"/>
</dbReference>
<protein>
    <recommendedName>
        <fullName evidence="2">CN hydrolase domain-containing protein</fullName>
    </recommendedName>
</protein>
<dbReference type="SUPFAM" id="SSF56317">
    <property type="entry name" value="Carbon-nitrogen hydrolase"/>
    <property type="match status" value="1"/>
</dbReference>
<keyword evidence="1" id="KW-0378">Hydrolase</keyword>
<organism evidence="3 4">
    <name type="scientific">Mycolicibacterium rhodesiae</name>
    <name type="common">Mycobacterium rhodesiae</name>
    <dbReference type="NCBI Taxonomy" id="36814"/>
    <lineage>
        <taxon>Bacteria</taxon>
        <taxon>Bacillati</taxon>
        <taxon>Actinomycetota</taxon>
        <taxon>Actinomycetes</taxon>
        <taxon>Mycobacteriales</taxon>
        <taxon>Mycobacteriaceae</taxon>
        <taxon>Mycolicibacterium</taxon>
    </lineage>
</organism>
<gene>
    <name evidence="3" type="ORF">BST42_05010</name>
</gene>
<dbReference type="GO" id="GO:0016811">
    <property type="term" value="F:hydrolase activity, acting on carbon-nitrogen (but not peptide) bonds, in linear amides"/>
    <property type="evidence" value="ECO:0007669"/>
    <property type="project" value="TreeGrafter"/>
</dbReference>
<dbReference type="AlphaFoldDB" id="A0A1X0J2T3"/>
<dbReference type="InterPro" id="IPR050345">
    <property type="entry name" value="Aliph_Amidase/BUP"/>
</dbReference>